<evidence type="ECO:0000256" key="7">
    <source>
        <dbReference type="HAMAP-Rule" id="MF_00108"/>
    </source>
</evidence>
<dbReference type="InterPro" id="IPR018294">
    <property type="entry name" value="ISPD_synthase_CS"/>
</dbReference>
<gene>
    <name evidence="7 8" type="primary">ispD</name>
    <name evidence="8" type="ORF">ACFO8Q_00940</name>
</gene>
<comment type="pathway">
    <text evidence="2 7">Isoprenoid biosynthesis; isopentenyl diphosphate biosynthesis via DXP pathway; isopentenyl diphosphate from 1-deoxy-D-xylulose 5-phosphate: step 2/6.</text>
</comment>
<dbReference type="NCBIfam" id="TIGR00453">
    <property type="entry name" value="ispD"/>
    <property type="match status" value="1"/>
</dbReference>
<proteinExistence type="inferred from homology"/>
<evidence type="ECO:0000256" key="3">
    <source>
        <dbReference type="ARBA" id="ARBA00009789"/>
    </source>
</evidence>
<dbReference type="InterPro" id="IPR050088">
    <property type="entry name" value="IspD/TarI_cytidylyltransf_bact"/>
</dbReference>
<feature type="site" description="Positions MEP for the nucleophilic attack" evidence="7">
    <location>
        <position position="209"/>
    </location>
</feature>
<dbReference type="EC" id="2.7.7.60" evidence="7"/>
<keyword evidence="4 7" id="KW-0808">Transferase</keyword>
<dbReference type="InterPro" id="IPR001228">
    <property type="entry name" value="IspD"/>
</dbReference>
<comment type="catalytic activity">
    <reaction evidence="1 7">
        <text>2-C-methyl-D-erythritol 4-phosphate + CTP + H(+) = 4-CDP-2-C-methyl-D-erythritol + diphosphate</text>
        <dbReference type="Rhea" id="RHEA:13429"/>
        <dbReference type="ChEBI" id="CHEBI:15378"/>
        <dbReference type="ChEBI" id="CHEBI:33019"/>
        <dbReference type="ChEBI" id="CHEBI:37563"/>
        <dbReference type="ChEBI" id="CHEBI:57823"/>
        <dbReference type="ChEBI" id="CHEBI:58262"/>
        <dbReference type="EC" id="2.7.7.60"/>
    </reaction>
</comment>
<keyword evidence="6 7" id="KW-0414">Isoprene biosynthesis</keyword>
<dbReference type="HAMAP" id="MF_00108">
    <property type="entry name" value="IspD"/>
    <property type="match status" value="1"/>
</dbReference>
<dbReference type="GO" id="GO:0050518">
    <property type="term" value="F:2-C-methyl-D-erythritol 4-phosphate cytidylyltransferase activity"/>
    <property type="evidence" value="ECO:0007669"/>
    <property type="project" value="UniProtKB-EC"/>
</dbReference>
<evidence type="ECO:0000256" key="6">
    <source>
        <dbReference type="ARBA" id="ARBA00023229"/>
    </source>
</evidence>
<evidence type="ECO:0000313" key="9">
    <source>
        <dbReference type="Proteomes" id="UP001596002"/>
    </source>
</evidence>
<dbReference type="InterPro" id="IPR029044">
    <property type="entry name" value="Nucleotide-diphossugar_trans"/>
</dbReference>
<reference evidence="9" key="1">
    <citation type="journal article" date="2019" name="Int. J. Syst. Evol. Microbiol.">
        <title>The Global Catalogue of Microorganisms (GCM) 10K type strain sequencing project: providing services to taxonomists for standard genome sequencing and annotation.</title>
        <authorList>
            <consortium name="The Broad Institute Genomics Platform"/>
            <consortium name="The Broad Institute Genome Sequencing Center for Infectious Disease"/>
            <person name="Wu L."/>
            <person name="Ma J."/>
        </authorList>
    </citation>
    <scope>NUCLEOTIDE SEQUENCE [LARGE SCALE GENOMIC DNA]</scope>
    <source>
        <strain evidence="9">WYCCWR 12678</strain>
    </source>
</reference>
<feature type="site" description="Transition state stabilizer" evidence="7">
    <location>
        <position position="22"/>
    </location>
</feature>
<dbReference type="RefSeq" id="WP_380023596.1">
    <property type="nucleotide sequence ID" value="NZ_JBHSHC010000006.1"/>
</dbReference>
<feature type="site" description="Transition state stabilizer" evidence="7">
    <location>
        <position position="15"/>
    </location>
</feature>
<dbReference type="InterPro" id="IPR034683">
    <property type="entry name" value="IspD/TarI"/>
</dbReference>
<keyword evidence="5 7" id="KW-0548">Nucleotidyltransferase</keyword>
<dbReference type="PANTHER" id="PTHR32125:SF4">
    <property type="entry name" value="2-C-METHYL-D-ERYTHRITOL 4-PHOSPHATE CYTIDYLYLTRANSFERASE, CHLOROPLASTIC"/>
    <property type="match status" value="1"/>
</dbReference>
<feature type="site" description="Positions MEP for the nucleophilic attack" evidence="7">
    <location>
        <position position="153"/>
    </location>
</feature>
<dbReference type="PROSITE" id="PS01295">
    <property type="entry name" value="ISPD"/>
    <property type="match status" value="1"/>
</dbReference>
<dbReference type="Gene3D" id="3.90.550.10">
    <property type="entry name" value="Spore Coat Polysaccharide Biosynthesis Protein SpsA, Chain A"/>
    <property type="match status" value="1"/>
</dbReference>
<sequence length="228" mass="24897">MKVSAIVVAAGTGSRMKSDVKKTYMEIAGVPLIIRTLRALEESSLIKEIVLVVGEEDLDDAKSLMDQYGIRRVIRYAAGGPERQDSVRNGLQAVDDSVELVLVHDGARPFINAAEIDRVIQSAAEYGAATIGTPVKDTIKKVENGFVAETIPRQALYAVQTPQAFQAKLLRESHKKASESGYRSTDDASLVEWTGHSVRIVEGSYRNIKITTPEDLIIAEAFLRSPQA</sequence>
<dbReference type="CDD" id="cd02516">
    <property type="entry name" value="CDP-ME_synthetase"/>
    <property type="match status" value="1"/>
</dbReference>
<comment type="function">
    <text evidence="7">Catalyzes the formation of 4-diphosphocytidyl-2-C-methyl-D-erythritol from CTP and 2-C-methyl-D-erythritol 4-phosphate (MEP).</text>
</comment>
<evidence type="ECO:0000313" key="8">
    <source>
        <dbReference type="EMBL" id="MFC4765974.1"/>
    </source>
</evidence>
<evidence type="ECO:0000256" key="1">
    <source>
        <dbReference type="ARBA" id="ARBA00001282"/>
    </source>
</evidence>
<dbReference type="EMBL" id="JBHSHC010000006">
    <property type="protein sequence ID" value="MFC4765974.1"/>
    <property type="molecule type" value="Genomic_DNA"/>
</dbReference>
<name>A0ABV9PWV4_9BACL</name>
<dbReference type="Proteomes" id="UP001596002">
    <property type="component" value="Unassembled WGS sequence"/>
</dbReference>
<comment type="similarity">
    <text evidence="3 7">Belongs to the IspD/TarI cytidylyltransferase family. IspD subfamily.</text>
</comment>
<organism evidence="8 9">
    <name type="scientific">Effusibacillus consociatus</name>
    <dbReference type="NCBI Taxonomy" id="1117041"/>
    <lineage>
        <taxon>Bacteria</taxon>
        <taxon>Bacillati</taxon>
        <taxon>Bacillota</taxon>
        <taxon>Bacilli</taxon>
        <taxon>Bacillales</taxon>
        <taxon>Alicyclobacillaceae</taxon>
        <taxon>Effusibacillus</taxon>
    </lineage>
</organism>
<keyword evidence="9" id="KW-1185">Reference proteome</keyword>
<evidence type="ECO:0000256" key="5">
    <source>
        <dbReference type="ARBA" id="ARBA00022695"/>
    </source>
</evidence>
<accession>A0ABV9PWV4</accession>
<dbReference type="PANTHER" id="PTHR32125">
    <property type="entry name" value="2-C-METHYL-D-ERYTHRITOL 4-PHOSPHATE CYTIDYLYLTRANSFERASE, CHLOROPLASTIC"/>
    <property type="match status" value="1"/>
</dbReference>
<dbReference type="SUPFAM" id="SSF53448">
    <property type="entry name" value="Nucleotide-diphospho-sugar transferases"/>
    <property type="match status" value="1"/>
</dbReference>
<protein>
    <recommendedName>
        <fullName evidence="7">2-C-methyl-D-erythritol 4-phosphate cytidylyltransferase</fullName>
        <ecNumber evidence="7">2.7.7.60</ecNumber>
    </recommendedName>
    <alternativeName>
        <fullName evidence="7">4-diphosphocytidyl-2C-methyl-D-erythritol synthase</fullName>
    </alternativeName>
    <alternativeName>
        <fullName evidence="7">MEP cytidylyltransferase</fullName>
        <shortName evidence="7">MCT</shortName>
    </alternativeName>
</protein>
<dbReference type="Pfam" id="PF01128">
    <property type="entry name" value="IspD"/>
    <property type="match status" value="1"/>
</dbReference>
<evidence type="ECO:0000256" key="2">
    <source>
        <dbReference type="ARBA" id="ARBA00004787"/>
    </source>
</evidence>
<evidence type="ECO:0000256" key="4">
    <source>
        <dbReference type="ARBA" id="ARBA00022679"/>
    </source>
</evidence>
<comment type="caution">
    <text evidence="8">The sequence shown here is derived from an EMBL/GenBank/DDBJ whole genome shotgun (WGS) entry which is preliminary data.</text>
</comment>